<feature type="non-terminal residue" evidence="2">
    <location>
        <position position="54"/>
    </location>
</feature>
<evidence type="ECO:0000256" key="1">
    <source>
        <dbReference type="SAM" id="MobiDB-lite"/>
    </source>
</evidence>
<sequence length="54" mass="5454">CRSGTCRVSAGSRSSGRRLCTKSLRPTLTRSIIASPAISGGGSNATFPTSTQGP</sequence>
<organism evidence="2">
    <name type="scientific">uncultured Rubrobacteraceae bacterium</name>
    <dbReference type="NCBI Taxonomy" id="349277"/>
    <lineage>
        <taxon>Bacteria</taxon>
        <taxon>Bacillati</taxon>
        <taxon>Actinomycetota</taxon>
        <taxon>Rubrobacteria</taxon>
        <taxon>Rubrobacterales</taxon>
        <taxon>Rubrobacteraceae</taxon>
        <taxon>environmental samples</taxon>
    </lineage>
</organism>
<accession>A0A6J4R024</accession>
<feature type="compositionally biased region" description="Polar residues" evidence="1">
    <location>
        <begin position="44"/>
        <end position="54"/>
    </location>
</feature>
<protein>
    <submittedName>
        <fullName evidence="2">Uncharacterized protein</fullName>
    </submittedName>
</protein>
<evidence type="ECO:0000313" key="2">
    <source>
        <dbReference type="EMBL" id="CAA9454901.1"/>
    </source>
</evidence>
<gene>
    <name evidence="2" type="ORF">AVDCRST_MAG14-1456</name>
</gene>
<reference evidence="2" key="1">
    <citation type="submission" date="2020-02" db="EMBL/GenBank/DDBJ databases">
        <authorList>
            <person name="Meier V. D."/>
        </authorList>
    </citation>
    <scope>NUCLEOTIDE SEQUENCE</scope>
    <source>
        <strain evidence="2">AVDCRST_MAG14</strain>
    </source>
</reference>
<dbReference type="AlphaFoldDB" id="A0A6J4R024"/>
<feature type="region of interest" description="Disordered" evidence="1">
    <location>
        <begin position="34"/>
        <end position="54"/>
    </location>
</feature>
<feature type="non-terminal residue" evidence="2">
    <location>
        <position position="1"/>
    </location>
</feature>
<dbReference type="EMBL" id="CADCVG010000060">
    <property type="protein sequence ID" value="CAA9454901.1"/>
    <property type="molecule type" value="Genomic_DNA"/>
</dbReference>
<proteinExistence type="predicted"/>
<name>A0A6J4R024_9ACTN</name>